<name>A0ABU6E925_9GAMM</name>
<dbReference type="Pfam" id="PF01668">
    <property type="entry name" value="SmpB"/>
    <property type="match status" value="1"/>
</dbReference>
<proteinExistence type="inferred from homology"/>
<comment type="similarity">
    <text evidence="3">Belongs to the SmpB family.</text>
</comment>
<dbReference type="PANTHER" id="PTHR30308:SF2">
    <property type="entry name" value="SSRA-BINDING PROTEIN"/>
    <property type="match status" value="1"/>
</dbReference>
<dbReference type="InterPro" id="IPR023620">
    <property type="entry name" value="SmpB"/>
</dbReference>
<evidence type="ECO:0000313" key="5">
    <source>
        <dbReference type="Proteomes" id="UP001332939"/>
    </source>
</evidence>
<dbReference type="PANTHER" id="PTHR30308">
    <property type="entry name" value="TMRNA-BINDING COMPONENT OF TRANS-TRANSLATION TAGGING COMPLEX"/>
    <property type="match status" value="1"/>
</dbReference>
<comment type="caution">
    <text evidence="4">The sequence shown here is derived from an EMBL/GenBank/DDBJ whole genome shotgun (WGS) entry which is preliminary data.</text>
</comment>
<evidence type="ECO:0000256" key="2">
    <source>
        <dbReference type="ARBA" id="ARBA00022884"/>
    </source>
</evidence>
<keyword evidence="1 3" id="KW-0963">Cytoplasm</keyword>
<keyword evidence="2 3" id="KW-0694">RNA-binding</keyword>
<dbReference type="HAMAP" id="MF_00023">
    <property type="entry name" value="SmpB"/>
    <property type="match status" value="1"/>
</dbReference>
<gene>
    <name evidence="3 4" type="primary">smpB</name>
    <name evidence="4" type="ORF">NA736_00770</name>
</gene>
<protein>
    <recommendedName>
        <fullName evidence="3">SsrA-binding protein</fullName>
    </recommendedName>
    <alternativeName>
        <fullName evidence="3">Small protein B</fullName>
    </alternativeName>
</protein>
<dbReference type="Gene3D" id="2.40.280.10">
    <property type="match status" value="1"/>
</dbReference>
<keyword evidence="5" id="KW-1185">Reference proteome</keyword>
<dbReference type="NCBIfam" id="TIGR00086">
    <property type="entry name" value="smpB"/>
    <property type="match status" value="1"/>
</dbReference>
<comment type="function">
    <text evidence="3">Required for rescue of stalled ribosomes mediated by trans-translation. Binds to transfer-messenger RNA (tmRNA), required for stable association of tmRNA with ribosomes. tmRNA and SmpB together mimic tRNA shape, replacing the anticodon stem-loop with SmpB. tmRNA is encoded by the ssrA gene; the 2 termini fold to resemble tRNA(Ala) and it encodes a 'tag peptide', a short internal open reading frame. During trans-translation Ala-aminoacylated tmRNA acts like a tRNA, entering the A-site of stalled ribosomes, displacing the stalled mRNA. The ribosome then switches to translate the ORF on the tmRNA; the nascent peptide is terminated with the 'tag peptide' encoded by the tmRNA and targeted for degradation. The ribosome is freed to recommence translation, which seems to be the essential function of trans-translation.</text>
</comment>
<dbReference type="NCBIfam" id="NF003843">
    <property type="entry name" value="PRK05422.1"/>
    <property type="match status" value="1"/>
</dbReference>
<dbReference type="RefSeq" id="WP_023581585.1">
    <property type="nucleotide sequence ID" value="NZ_JAMZOO010000001.1"/>
</dbReference>
<evidence type="ECO:0000256" key="3">
    <source>
        <dbReference type="HAMAP-Rule" id="MF_00023"/>
    </source>
</evidence>
<reference evidence="4 5" key="1">
    <citation type="submission" date="2022-05" db="EMBL/GenBank/DDBJ databases">
        <title>Whole genome sequences of Escherichia coli of fish isolates collected from Assam, India.</title>
        <authorList>
            <person name="Sudha S."/>
            <person name="Muneeb K.H."/>
            <person name="Rakshit O."/>
            <person name="Mendem S.K."/>
            <person name="Raisen C."/>
            <person name="Holmes M.A."/>
            <person name="Shome B.R."/>
            <person name="Sivaraman G.K."/>
        </authorList>
    </citation>
    <scope>NUCLEOTIDE SEQUENCE [LARGE SCALE GENOMIC DNA]</scope>
    <source>
        <strain evidence="4 5">278</strain>
    </source>
</reference>
<evidence type="ECO:0000313" key="4">
    <source>
        <dbReference type="EMBL" id="MEB6855574.1"/>
    </source>
</evidence>
<dbReference type="SUPFAM" id="SSF74982">
    <property type="entry name" value="Small protein B (SmpB)"/>
    <property type="match status" value="1"/>
</dbReference>
<sequence>MTKKKSHKLGSATIALNKRARHEYFIEDEIEAGLALQGWEVKSLRAGKANISDSYVIMRDGEAYLFGATISPLNVASSHVVCDPTRTRKLLLKQRELDNLYGQINRDGYTVVALSLYWKNAWCKIKIGVAKGKKDHDKRETIKDREWKLDKARIMKNANR</sequence>
<dbReference type="PROSITE" id="PS01317">
    <property type="entry name" value="SSRP"/>
    <property type="match status" value="1"/>
</dbReference>
<dbReference type="CDD" id="cd09294">
    <property type="entry name" value="SmpB"/>
    <property type="match status" value="1"/>
</dbReference>
<comment type="subcellular location">
    <subcellularLocation>
        <location evidence="3">Cytoplasm</location>
    </subcellularLocation>
    <text evidence="3">The tmRNA-SmpB complex associates with stalled 70S ribosomes.</text>
</comment>
<dbReference type="EMBL" id="JAMZOO010000001">
    <property type="protein sequence ID" value="MEB6855574.1"/>
    <property type="molecule type" value="Genomic_DNA"/>
</dbReference>
<evidence type="ECO:0000256" key="1">
    <source>
        <dbReference type="ARBA" id="ARBA00022490"/>
    </source>
</evidence>
<dbReference type="Proteomes" id="UP001332939">
    <property type="component" value="Unassembled WGS sequence"/>
</dbReference>
<dbReference type="InterPro" id="IPR020081">
    <property type="entry name" value="SsrA-bd_prot_CS"/>
</dbReference>
<organism evidence="4 5">
    <name type="scientific">Proteus cibi</name>
    <dbReference type="NCBI Taxonomy" id="2050966"/>
    <lineage>
        <taxon>Bacteria</taxon>
        <taxon>Pseudomonadati</taxon>
        <taxon>Pseudomonadota</taxon>
        <taxon>Gammaproteobacteria</taxon>
        <taxon>Enterobacterales</taxon>
        <taxon>Morganellaceae</taxon>
        <taxon>Proteus</taxon>
    </lineage>
</organism>
<accession>A0ABU6E925</accession>
<dbReference type="InterPro" id="IPR000037">
    <property type="entry name" value="SsrA-bd_prot"/>
</dbReference>